<keyword evidence="3" id="KW-1185">Reference proteome</keyword>
<dbReference type="EMBL" id="MAUE01000017">
    <property type="protein sequence ID" value="OCW27146.1"/>
    <property type="molecule type" value="Genomic_DNA"/>
</dbReference>
<gene>
    <name evidence="1" type="ORF">BBG20_13820</name>
    <name evidence="2" type="ORF">C9382_06010</name>
</gene>
<proteinExistence type="predicted"/>
<sequence>MDITICRKRGFFDSAHGRRVPLLVLFNGAVVGRVATGEVLALTLADVVGTLQVGLLDDRKPSRSGDVPEGVFSVSQGISISPSPQVQAFSVKTRSWVFFDVFDWVYFRPLGRWVFAVQKEAT</sequence>
<dbReference type="RefSeq" id="WP_065904384.1">
    <property type="nucleotide sequence ID" value="NZ_MAUE01000017.1"/>
</dbReference>
<evidence type="ECO:0000313" key="4">
    <source>
        <dbReference type="Proteomes" id="UP000240571"/>
    </source>
</evidence>
<dbReference type="Proteomes" id="UP000095081">
    <property type="component" value="Unassembled WGS sequence"/>
</dbReference>
<reference evidence="2 4" key="2">
    <citation type="submission" date="2018-03" db="EMBL/GenBank/DDBJ databases">
        <title>Diversity of bacteria associated with corn roots inoculated with woodland soils in Canada, and Description of Pseudomonas aylmerense sp. nov.</title>
        <authorList>
            <person name="Tambong J.T."/>
            <person name="Xu R."/>
            <person name="Tchagang C."/>
        </authorList>
    </citation>
    <scope>NUCLEOTIDE SEQUENCE [LARGE SCALE GENOMIC DNA]</scope>
    <source>
        <strain evidence="2 4">S1E44</strain>
    </source>
</reference>
<dbReference type="Proteomes" id="UP000240571">
    <property type="component" value="Unassembled WGS sequence"/>
</dbReference>
<reference evidence="1 3" key="1">
    <citation type="submission" date="2016-06" db="EMBL/GenBank/DDBJ databases">
        <title>Draft genome sequence of Pseudomonas sp. S1E40, a novel strain antagonistic activity to fungal plant pathogen.</title>
        <authorList>
            <person name="Tambong J.T."/>
            <person name="Tchagang C."/>
            <person name="Xu R."/>
        </authorList>
    </citation>
    <scope>NUCLEOTIDE SEQUENCE [LARGE SCALE GENOMIC DNA]</scope>
    <source>
        <strain evidence="1 3">S1E40</strain>
    </source>
</reference>
<organism evidence="2 4">
    <name type="scientific">Pseudomonas aylmerensis</name>
    <dbReference type="NCBI Taxonomy" id="1869229"/>
    <lineage>
        <taxon>Bacteria</taxon>
        <taxon>Pseudomonadati</taxon>
        <taxon>Pseudomonadota</taxon>
        <taxon>Gammaproteobacteria</taxon>
        <taxon>Pseudomonadales</taxon>
        <taxon>Pseudomonadaceae</taxon>
        <taxon>Pseudomonas</taxon>
    </lineage>
</organism>
<dbReference type="EMBL" id="PYWW01000011">
    <property type="protein sequence ID" value="PTC31629.1"/>
    <property type="molecule type" value="Genomic_DNA"/>
</dbReference>
<evidence type="ECO:0000313" key="2">
    <source>
        <dbReference type="EMBL" id="PTC31629.1"/>
    </source>
</evidence>
<evidence type="ECO:0000313" key="3">
    <source>
        <dbReference type="Proteomes" id="UP000095081"/>
    </source>
</evidence>
<name>A0A2T4G7F7_9PSED</name>
<dbReference type="AlphaFoldDB" id="A0A2T4G7F7"/>
<dbReference type="OrthoDB" id="6887138at2"/>
<comment type="caution">
    <text evidence="2">The sequence shown here is derived from an EMBL/GenBank/DDBJ whole genome shotgun (WGS) entry which is preliminary data.</text>
</comment>
<evidence type="ECO:0000313" key="1">
    <source>
        <dbReference type="EMBL" id="OCW27146.1"/>
    </source>
</evidence>
<accession>A0A2T4G7F7</accession>
<protein>
    <submittedName>
        <fullName evidence="2">Uncharacterized protein</fullName>
    </submittedName>
</protein>